<accession>A0A934TJX5</accession>
<feature type="domain" description="Phospholipase/carboxylesterase/thioesterase" evidence="3">
    <location>
        <begin position="88"/>
        <end position="212"/>
    </location>
</feature>
<reference evidence="4" key="1">
    <citation type="submission" date="2017-05" db="EMBL/GenBank/DDBJ databases">
        <authorList>
            <person name="Imhoff J.F."/>
            <person name="Rahn T."/>
            <person name="Kuenzel S."/>
            <person name="Neulinger S.C."/>
        </authorList>
    </citation>
    <scope>NUCLEOTIDE SEQUENCE</scope>
    <source>
        <strain evidence="4">LMG 28126</strain>
    </source>
</reference>
<dbReference type="RefSeq" id="WP_201156911.1">
    <property type="nucleotide sequence ID" value="NZ_NHSD01000210.1"/>
</dbReference>
<dbReference type="EMBL" id="NHSD01000210">
    <property type="protein sequence ID" value="MBK5927145.1"/>
    <property type="molecule type" value="Genomic_DNA"/>
</dbReference>
<evidence type="ECO:0000259" key="3">
    <source>
        <dbReference type="Pfam" id="PF02230"/>
    </source>
</evidence>
<comment type="similarity">
    <text evidence="1">Belongs to the AB hydrolase superfamily. AB hydrolase 2 family.</text>
</comment>
<keyword evidence="5" id="KW-1185">Reference proteome</keyword>
<evidence type="ECO:0000313" key="4">
    <source>
        <dbReference type="EMBL" id="MBK5927145.1"/>
    </source>
</evidence>
<sequence length="219" mass="21972">MTALPHASALVLRAGGGDRLGVVLLHGRGGRAADILGLGTGLEGARLLAPEADGQSWWPHSFLAPMAALQPWLDGALAAVDRAAEVLRAEGLAPGQIAVAGFSQGGCLALEWAARRGGPLAAVVGLSAGLVGTADAPGPPDAALHGHTPKVMGQAGRLDGVPIWLGCHTQDPHIPAARVRHSAATLTALGAEVACRLHPGAGHGITRADVTALRRLLGG</sequence>
<evidence type="ECO:0000313" key="5">
    <source>
        <dbReference type="Proteomes" id="UP000706333"/>
    </source>
</evidence>
<evidence type="ECO:0000256" key="1">
    <source>
        <dbReference type="ARBA" id="ARBA00006499"/>
    </source>
</evidence>
<dbReference type="InterPro" id="IPR029058">
    <property type="entry name" value="AB_hydrolase_fold"/>
</dbReference>
<name>A0A934TJX5_9RHOB</name>
<dbReference type="PANTHER" id="PTHR10655:SF17">
    <property type="entry name" value="LYSOPHOSPHOLIPASE-LIKE PROTEIN 1"/>
    <property type="match status" value="1"/>
</dbReference>
<proteinExistence type="inferred from homology"/>
<dbReference type="PANTHER" id="PTHR10655">
    <property type="entry name" value="LYSOPHOSPHOLIPASE-RELATED"/>
    <property type="match status" value="1"/>
</dbReference>
<dbReference type="GO" id="GO:0016787">
    <property type="term" value="F:hydrolase activity"/>
    <property type="evidence" value="ECO:0007669"/>
    <property type="project" value="UniProtKB-KW"/>
</dbReference>
<keyword evidence="2" id="KW-0378">Hydrolase</keyword>
<gene>
    <name evidence="4" type="ORF">CCR87_07295</name>
</gene>
<dbReference type="Pfam" id="PF02230">
    <property type="entry name" value="Abhydrolase_2"/>
    <property type="match status" value="1"/>
</dbReference>
<dbReference type="Proteomes" id="UP000706333">
    <property type="component" value="Unassembled WGS sequence"/>
</dbReference>
<organism evidence="4 5">
    <name type="scientific">Rhodobaculum claviforme</name>
    <dbReference type="NCBI Taxonomy" id="1549854"/>
    <lineage>
        <taxon>Bacteria</taxon>
        <taxon>Pseudomonadati</taxon>
        <taxon>Pseudomonadota</taxon>
        <taxon>Alphaproteobacteria</taxon>
        <taxon>Rhodobacterales</taxon>
        <taxon>Paracoccaceae</taxon>
        <taxon>Rhodobaculum</taxon>
    </lineage>
</organism>
<dbReference type="InterPro" id="IPR050565">
    <property type="entry name" value="LYPA1-2/EST-like"/>
</dbReference>
<reference evidence="4" key="2">
    <citation type="journal article" date="2020" name="Microorganisms">
        <title>Osmotic Adaptation and Compatible Solute Biosynthesis of Phototrophic Bacteria as Revealed from Genome Analyses.</title>
        <authorList>
            <person name="Imhoff J.F."/>
            <person name="Rahn T."/>
            <person name="Kunzel S."/>
            <person name="Keller A."/>
            <person name="Neulinger S.C."/>
        </authorList>
    </citation>
    <scope>NUCLEOTIDE SEQUENCE</scope>
    <source>
        <strain evidence="4">LMG 28126</strain>
    </source>
</reference>
<dbReference type="Gene3D" id="3.40.50.1820">
    <property type="entry name" value="alpha/beta hydrolase"/>
    <property type="match status" value="1"/>
</dbReference>
<evidence type="ECO:0000256" key="2">
    <source>
        <dbReference type="ARBA" id="ARBA00022801"/>
    </source>
</evidence>
<dbReference type="SUPFAM" id="SSF53474">
    <property type="entry name" value="alpha/beta-Hydrolases"/>
    <property type="match status" value="1"/>
</dbReference>
<comment type="caution">
    <text evidence="4">The sequence shown here is derived from an EMBL/GenBank/DDBJ whole genome shotgun (WGS) entry which is preliminary data.</text>
</comment>
<dbReference type="AlphaFoldDB" id="A0A934TJX5"/>
<dbReference type="InterPro" id="IPR003140">
    <property type="entry name" value="PLipase/COase/thioEstase"/>
</dbReference>
<protein>
    <recommendedName>
        <fullName evidence="3">Phospholipase/carboxylesterase/thioesterase domain-containing protein</fullName>
    </recommendedName>
</protein>